<evidence type="ECO:0000313" key="1">
    <source>
        <dbReference type="EMBL" id="KAH8005620.1"/>
    </source>
</evidence>
<proteinExistence type="predicted"/>
<accession>A0ACB8FL31</accession>
<evidence type="ECO:0000313" key="2">
    <source>
        <dbReference type="Proteomes" id="UP000827872"/>
    </source>
</evidence>
<protein>
    <submittedName>
        <fullName evidence="1">Uncharacterized protein</fullName>
    </submittedName>
</protein>
<organism evidence="1 2">
    <name type="scientific">Sphaerodactylus townsendi</name>
    <dbReference type="NCBI Taxonomy" id="933632"/>
    <lineage>
        <taxon>Eukaryota</taxon>
        <taxon>Metazoa</taxon>
        <taxon>Chordata</taxon>
        <taxon>Craniata</taxon>
        <taxon>Vertebrata</taxon>
        <taxon>Euteleostomi</taxon>
        <taxon>Lepidosauria</taxon>
        <taxon>Squamata</taxon>
        <taxon>Bifurcata</taxon>
        <taxon>Gekkota</taxon>
        <taxon>Sphaerodactylidae</taxon>
        <taxon>Sphaerodactylus</taxon>
    </lineage>
</organism>
<keyword evidence="2" id="KW-1185">Reference proteome</keyword>
<sequence>MREAWVTAGSPEPAAPRKEGTTSRSSSSEMGSRTEKKRDVGTEEETSSSSSEMLEQQGSESLREKDPKEDAGLERRLAVVEKWMKKRKEVIALELISWFFEVTELTLVD</sequence>
<dbReference type="EMBL" id="CM037617">
    <property type="protein sequence ID" value="KAH8005620.1"/>
    <property type="molecule type" value="Genomic_DNA"/>
</dbReference>
<dbReference type="Proteomes" id="UP000827872">
    <property type="component" value="Linkage Group LG04"/>
</dbReference>
<comment type="caution">
    <text evidence="1">The sequence shown here is derived from an EMBL/GenBank/DDBJ whole genome shotgun (WGS) entry which is preliminary data.</text>
</comment>
<name>A0ACB8FL31_9SAUR</name>
<reference evidence="1" key="1">
    <citation type="submission" date="2021-08" db="EMBL/GenBank/DDBJ databases">
        <title>The first chromosome-level gecko genome reveals the dynamic sex chromosomes of Neotropical dwarf geckos (Sphaerodactylidae: Sphaerodactylus).</title>
        <authorList>
            <person name="Pinto B.J."/>
            <person name="Keating S.E."/>
            <person name="Gamble T."/>
        </authorList>
    </citation>
    <scope>NUCLEOTIDE SEQUENCE</scope>
    <source>
        <strain evidence="1">TG3544</strain>
    </source>
</reference>
<gene>
    <name evidence="1" type="ORF">K3G42_030532</name>
</gene>